<dbReference type="Gene3D" id="1.10.10.10">
    <property type="entry name" value="Winged helix-like DNA-binding domain superfamily/Winged helix DNA-binding domain"/>
    <property type="match status" value="1"/>
</dbReference>
<comment type="caution">
    <text evidence="2">The sequence shown here is derived from an EMBL/GenBank/DDBJ whole genome shotgun (WGS) entry which is preliminary data.</text>
</comment>
<dbReference type="Pfam" id="PF09339">
    <property type="entry name" value="HTH_IclR"/>
    <property type="match status" value="1"/>
</dbReference>
<dbReference type="GO" id="GO:0006355">
    <property type="term" value="P:regulation of DNA-templated transcription"/>
    <property type="evidence" value="ECO:0007669"/>
    <property type="project" value="InterPro"/>
</dbReference>
<organism evidence="2 3">
    <name type="scientific">Paraburkholderia madseniana</name>
    <dbReference type="NCBI Taxonomy" id="2599607"/>
    <lineage>
        <taxon>Bacteria</taxon>
        <taxon>Pseudomonadati</taxon>
        <taxon>Pseudomonadota</taxon>
        <taxon>Betaproteobacteria</taxon>
        <taxon>Burkholderiales</taxon>
        <taxon>Burkholderiaceae</taxon>
        <taxon>Paraburkholderia</taxon>
    </lineage>
</organism>
<sequence length="118" mass="12982">MTITKTDLLGRMRRGRKYTAAHLAQLAGVSRPAVAGMLHTLVDEGRLRASRTQARVVHFELEAPDARRTGGQDAPPVSTSVAVARFRITRTVEGPLSGYDSELATQRRLAMLARDRSR</sequence>
<dbReference type="OrthoDB" id="9131321at2"/>
<dbReference type="Proteomes" id="UP000463700">
    <property type="component" value="Unassembled WGS sequence"/>
</dbReference>
<evidence type="ECO:0000313" key="3">
    <source>
        <dbReference type="Proteomes" id="UP000463700"/>
    </source>
</evidence>
<dbReference type="RefSeq" id="WP_154566096.1">
    <property type="nucleotide sequence ID" value="NZ_VOSW01000092.1"/>
</dbReference>
<dbReference type="InterPro" id="IPR036388">
    <property type="entry name" value="WH-like_DNA-bd_sf"/>
</dbReference>
<dbReference type="EMBL" id="VOSW01000092">
    <property type="protein sequence ID" value="KAE8755339.1"/>
    <property type="molecule type" value="Genomic_DNA"/>
</dbReference>
<dbReference type="InterPro" id="IPR036390">
    <property type="entry name" value="WH_DNA-bd_sf"/>
</dbReference>
<reference evidence="2 3" key="1">
    <citation type="journal article" date="2020" name="Int. J. Syst. Evol. Microbiol.">
        <title>Paraburkholderia madseniana sp. nov., a phenolic acid-degrading bacterium isolated from acidic forest soil.</title>
        <authorList>
            <person name="Wilhelm R.C."/>
            <person name="Murphy S.J.L."/>
            <person name="Feriancek N.M."/>
            <person name="Karasz D.C."/>
            <person name="DeRito C.M."/>
            <person name="Newman J.D."/>
            <person name="Buckley D.H."/>
        </authorList>
    </citation>
    <scope>NUCLEOTIDE SEQUENCE [LARGE SCALE GENOMIC DNA]</scope>
    <source>
        <strain evidence="2 3">RP11</strain>
    </source>
</reference>
<dbReference type="SUPFAM" id="SSF46785">
    <property type="entry name" value="Winged helix' DNA-binding domain"/>
    <property type="match status" value="1"/>
</dbReference>
<name>A0A6N6W5R1_9BURK</name>
<evidence type="ECO:0000259" key="1">
    <source>
        <dbReference type="Pfam" id="PF09339"/>
    </source>
</evidence>
<accession>A0A6N6W5R1</accession>
<gene>
    <name evidence="2" type="ORF">FSO04_34990</name>
</gene>
<protein>
    <submittedName>
        <fullName evidence="2">Helix-turn-helix domain-containing protein</fullName>
    </submittedName>
</protein>
<dbReference type="AlphaFoldDB" id="A0A6N6W5R1"/>
<feature type="domain" description="HTH iclR-type" evidence="1">
    <location>
        <begin position="14"/>
        <end position="48"/>
    </location>
</feature>
<proteinExistence type="predicted"/>
<dbReference type="InterPro" id="IPR005471">
    <property type="entry name" value="Tscrpt_reg_IclR_N"/>
</dbReference>
<dbReference type="GO" id="GO:0003677">
    <property type="term" value="F:DNA binding"/>
    <property type="evidence" value="ECO:0007669"/>
    <property type="project" value="InterPro"/>
</dbReference>
<evidence type="ECO:0000313" key="2">
    <source>
        <dbReference type="EMBL" id="KAE8755339.1"/>
    </source>
</evidence>